<evidence type="ECO:0000256" key="12">
    <source>
        <dbReference type="PIRSR" id="PIRSR634016-3"/>
    </source>
</evidence>
<dbReference type="PANTHER" id="PTHR11533:SF174">
    <property type="entry name" value="PUROMYCIN-SENSITIVE AMINOPEPTIDASE-RELATED"/>
    <property type="match status" value="1"/>
</dbReference>
<keyword evidence="9 14" id="KW-0482">Metalloprotease</keyword>
<evidence type="ECO:0000256" key="7">
    <source>
        <dbReference type="ARBA" id="ARBA00022801"/>
    </source>
</evidence>
<comment type="similarity">
    <text evidence="2 14">Belongs to the peptidase M1 family.</text>
</comment>
<evidence type="ECO:0000259" key="15">
    <source>
        <dbReference type="Pfam" id="PF01433"/>
    </source>
</evidence>
<dbReference type="FunFam" id="2.60.40.1910:FF:000002">
    <property type="entry name" value="Aminopeptidase"/>
    <property type="match status" value="1"/>
</dbReference>
<dbReference type="GO" id="GO:0042277">
    <property type="term" value="F:peptide binding"/>
    <property type="evidence" value="ECO:0007669"/>
    <property type="project" value="TreeGrafter"/>
</dbReference>
<evidence type="ECO:0000259" key="16">
    <source>
        <dbReference type="Pfam" id="PF11838"/>
    </source>
</evidence>
<dbReference type="InterPro" id="IPR024571">
    <property type="entry name" value="ERAP1-like_C_dom"/>
</dbReference>
<proteinExistence type="inferred from homology"/>
<dbReference type="FunFam" id="1.10.390.10:FF:000001">
    <property type="entry name" value="Aminopeptidase"/>
    <property type="match status" value="1"/>
</dbReference>
<dbReference type="GO" id="GO:0006508">
    <property type="term" value="P:proteolysis"/>
    <property type="evidence" value="ECO:0007669"/>
    <property type="project" value="UniProtKB-KW"/>
</dbReference>
<dbReference type="AlphaFoldDB" id="A0A8J2LJX8"/>
<name>A0A8J2LJX8_9HEXA</name>
<evidence type="ECO:0000256" key="14">
    <source>
        <dbReference type="RuleBase" id="RU364040"/>
    </source>
</evidence>
<dbReference type="GO" id="GO:0016020">
    <property type="term" value="C:membrane"/>
    <property type="evidence" value="ECO:0007669"/>
    <property type="project" value="TreeGrafter"/>
</dbReference>
<keyword evidence="8 12" id="KW-0862">Zinc</keyword>
<comment type="catalytic activity">
    <reaction evidence="10">
        <text>Release of an N-terminal amino acid, preferentially alanine, from a wide range of peptides, amides and arylamides.</text>
        <dbReference type="EC" id="3.4.11.14"/>
    </reaction>
</comment>
<feature type="site" description="Transition state stabilizer" evidence="13">
    <location>
        <position position="369"/>
    </location>
</feature>
<comment type="caution">
    <text evidence="18">The sequence shown here is derived from an EMBL/GenBank/DDBJ whole genome shotgun (WGS) entry which is preliminary data.</text>
</comment>
<dbReference type="PANTHER" id="PTHR11533">
    <property type="entry name" value="PROTEASE M1 ZINC METALLOPROTEASE"/>
    <property type="match status" value="1"/>
</dbReference>
<keyword evidence="6 12" id="KW-0479">Metal-binding</keyword>
<protein>
    <recommendedName>
        <fullName evidence="14">Aminopeptidase</fullName>
        <ecNumber evidence="14">3.4.11.-</ecNumber>
    </recommendedName>
</protein>
<evidence type="ECO:0000256" key="3">
    <source>
        <dbReference type="ARBA" id="ARBA00022438"/>
    </source>
</evidence>
<keyword evidence="5 14" id="KW-0645">Protease</keyword>
<accession>A0A8J2LJX8</accession>
<evidence type="ECO:0000256" key="8">
    <source>
        <dbReference type="ARBA" id="ARBA00022833"/>
    </source>
</evidence>
<dbReference type="GO" id="GO:0016285">
    <property type="term" value="F:alanyl aminopeptidase activity"/>
    <property type="evidence" value="ECO:0007669"/>
    <property type="project" value="UniProtKB-EC"/>
</dbReference>
<feature type="domain" description="Peptidase M1 membrane alanine aminopeptidase" evidence="15">
    <location>
        <begin position="211"/>
        <end position="428"/>
    </location>
</feature>
<dbReference type="Pfam" id="PF11838">
    <property type="entry name" value="ERAP1_C"/>
    <property type="match status" value="1"/>
</dbReference>
<keyword evidence="19" id="KW-1185">Reference proteome</keyword>
<comment type="cofactor">
    <cofactor evidence="12 14">
        <name>Zn(2+)</name>
        <dbReference type="ChEBI" id="CHEBI:29105"/>
    </cofactor>
    <text evidence="12 14">Binds 1 zinc ion per subunit.</text>
</comment>
<gene>
    <name evidence="18" type="ORF">AFUS01_LOCUS44019</name>
</gene>
<evidence type="ECO:0000256" key="4">
    <source>
        <dbReference type="ARBA" id="ARBA00022490"/>
    </source>
</evidence>
<dbReference type="GO" id="GO:0070006">
    <property type="term" value="F:metalloaminopeptidase activity"/>
    <property type="evidence" value="ECO:0007669"/>
    <property type="project" value="TreeGrafter"/>
</dbReference>
<dbReference type="Pfam" id="PF01433">
    <property type="entry name" value="Peptidase_M1"/>
    <property type="match status" value="1"/>
</dbReference>
<dbReference type="InterPro" id="IPR050344">
    <property type="entry name" value="Peptidase_M1_aminopeptidases"/>
</dbReference>
<dbReference type="OrthoDB" id="275509at2759"/>
<feature type="binding site" evidence="12">
    <location>
        <position position="283"/>
    </location>
    <ligand>
        <name>Zn(2+)</name>
        <dbReference type="ChEBI" id="CHEBI:29105"/>
        <note>catalytic</note>
    </ligand>
</feature>
<keyword evidence="3 14" id="KW-0031">Aminopeptidase</keyword>
<dbReference type="FunFam" id="1.25.50.20:FF:000002">
    <property type="entry name" value="Aminopeptidase"/>
    <property type="match status" value="1"/>
</dbReference>
<sequence>MSSVKSPKNEFHRLPTSVVPEHYSLQLQPNLVSFEFIGQETIEVQIKETSSSILLNAVDLSINSADWPPLEPSKGSLKISFTGVLNDKLKGFYRSKYVGSCGEDKFNAVTHFEPTSARACFPCWDEPAIRATFDVTLIVPRYKTALSNMPIKKETILSSSLMEYQFERTPKMSTYLVAFVVGAFEFVEGQTSDGTLCRVYTPMGKKKQGRFALDVAVRVLPYYKRYFGVPYTLPKVDLIAIADFAIGAMENWGLVTYRETCLLVDEQETSALNRQWVALVVGHELAHQWFGNLVALEWWTHLWLKEGYASFVEFLCVNELFPEFDIWTQFVTDIRIPALELDALENSHPIEVPVGHPSEIGEIFDTISYRKGASIIRMLHDYLGIDAFKQGMHLYLTRFQYRNAATEDLWQALADSSKKPVDEVMSTWTKQMGFPLISVSSEQQGNNRVISMIQEKFSASPRDTATENYHWLVPLTFSSSENPNKAVQGILMKEKSATFTISNVDENQWVKVNPGAVGFYRVSYSSEMLAQLIPAIKSKSLPALDRLNIVDDIFALVRAGKTSTAELLQLLEAFVNEDNYSVWTSIDNIIEKLALLFDNVDSLENLKAYGRRLYSRVETIVGWDSKENESHSDALLRSLVLSRMIAFDNKKTIQKGKARFESIRGVTNNIPADLRDVVYKAALCQAEEATFKSLLEMYKKADIQEEKERIACAMGSVKDSNILKQILEFAISDQVRNQDSVYVMIPTSKTKLGRDLLWTFMKDRVQLIRERYLGGNMASRLIKSALENFASSAKATEIEKFFAENPLPGTERNVQQACECIRLNEAWLARDYPQTKTLLASIKSSNS</sequence>
<dbReference type="GO" id="GO:0043171">
    <property type="term" value="P:peptide catabolic process"/>
    <property type="evidence" value="ECO:0007669"/>
    <property type="project" value="TreeGrafter"/>
</dbReference>
<reference evidence="18" key="1">
    <citation type="submission" date="2021-06" db="EMBL/GenBank/DDBJ databases">
        <authorList>
            <person name="Hodson N. C."/>
            <person name="Mongue J. A."/>
            <person name="Jaron S. K."/>
        </authorList>
    </citation>
    <scope>NUCLEOTIDE SEQUENCE</scope>
</reference>
<evidence type="ECO:0000256" key="13">
    <source>
        <dbReference type="PIRSR" id="PIRSR634016-4"/>
    </source>
</evidence>
<feature type="domain" description="ERAP1-like C-terminal" evidence="16">
    <location>
        <begin position="509"/>
        <end position="822"/>
    </location>
</feature>
<feature type="domain" description="Aminopeptidase N-like N-terminal" evidence="17">
    <location>
        <begin position="19"/>
        <end position="64"/>
    </location>
</feature>
<keyword evidence="4" id="KW-0963">Cytoplasm</keyword>
<comment type="subcellular location">
    <subcellularLocation>
        <location evidence="1">Cytoplasm</location>
    </subcellularLocation>
</comment>
<feature type="binding site" evidence="12">
    <location>
        <position position="287"/>
    </location>
    <ligand>
        <name>Zn(2+)</name>
        <dbReference type="ChEBI" id="CHEBI:29105"/>
        <note>catalytic</note>
    </ligand>
</feature>
<evidence type="ECO:0000313" key="19">
    <source>
        <dbReference type="Proteomes" id="UP000708208"/>
    </source>
</evidence>
<dbReference type="Proteomes" id="UP000708208">
    <property type="component" value="Unassembled WGS sequence"/>
</dbReference>
<dbReference type="GO" id="GO:0005737">
    <property type="term" value="C:cytoplasm"/>
    <property type="evidence" value="ECO:0007669"/>
    <property type="project" value="UniProtKB-SubCell"/>
</dbReference>
<feature type="binding site" evidence="12">
    <location>
        <position position="306"/>
    </location>
    <ligand>
        <name>Zn(2+)</name>
        <dbReference type="ChEBI" id="CHEBI:29105"/>
        <note>catalytic</note>
    </ligand>
</feature>
<dbReference type="InterPro" id="IPR045357">
    <property type="entry name" value="Aminopeptidase_N-like_N"/>
</dbReference>
<feature type="domain" description="Aminopeptidase N-like N-terminal" evidence="17">
    <location>
        <begin position="72"/>
        <end position="176"/>
    </location>
</feature>
<dbReference type="InterPro" id="IPR034016">
    <property type="entry name" value="M1_APN-typ"/>
</dbReference>
<evidence type="ECO:0000256" key="9">
    <source>
        <dbReference type="ARBA" id="ARBA00023049"/>
    </source>
</evidence>
<keyword evidence="7 14" id="KW-0378">Hydrolase</keyword>
<dbReference type="EC" id="3.4.11.-" evidence="14"/>
<evidence type="ECO:0000256" key="10">
    <source>
        <dbReference type="ARBA" id="ARBA00052895"/>
    </source>
</evidence>
<dbReference type="GO" id="GO:0005615">
    <property type="term" value="C:extracellular space"/>
    <property type="evidence" value="ECO:0007669"/>
    <property type="project" value="TreeGrafter"/>
</dbReference>
<evidence type="ECO:0000256" key="1">
    <source>
        <dbReference type="ARBA" id="ARBA00004496"/>
    </source>
</evidence>
<evidence type="ECO:0000256" key="11">
    <source>
        <dbReference type="PIRSR" id="PIRSR634016-1"/>
    </source>
</evidence>
<feature type="active site" description="Proton acceptor" evidence="11">
    <location>
        <position position="284"/>
    </location>
</feature>
<dbReference type="EMBL" id="CAJVCH010570270">
    <property type="protein sequence ID" value="CAG7834519.1"/>
    <property type="molecule type" value="Genomic_DNA"/>
</dbReference>
<dbReference type="InterPro" id="IPR014782">
    <property type="entry name" value="Peptidase_M1_dom"/>
</dbReference>
<evidence type="ECO:0000256" key="6">
    <source>
        <dbReference type="ARBA" id="ARBA00022723"/>
    </source>
</evidence>
<dbReference type="Pfam" id="PF17900">
    <property type="entry name" value="Peptidase_M1_N"/>
    <property type="match status" value="2"/>
</dbReference>
<organism evidence="18 19">
    <name type="scientific">Allacma fusca</name>
    <dbReference type="NCBI Taxonomy" id="39272"/>
    <lineage>
        <taxon>Eukaryota</taxon>
        <taxon>Metazoa</taxon>
        <taxon>Ecdysozoa</taxon>
        <taxon>Arthropoda</taxon>
        <taxon>Hexapoda</taxon>
        <taxon>Collembola</taxon>
        <taxon>Symphypleona</taxon>
        <taxon>Sminthuridae</taxon>
        <taxon>Allacma</taxon>
    </lineage>
</organism>
<evidence type="ECO:0000256" key="5">
    <source>
        <dbReference type="ARBA" id="ARBA00022670"/>
    </source>
</evidence>
<dbReference type="GO" id="GO:0008270">
    <property type="term" value="F:zinc ion binding"/>
    <property type="evidence" value="ECO:0007669"/>
    <property type="project" value="UniProtKB-UniRule"/>
</dbReference>
<dbReference type="CDD" id="cd09601">
    <property type="entry name" value="M1_APN-Q_like"/>
    <property type="match status" value="1"/>
</dbReference>
<evidence type="ECO:0000313" key="18">
    <source>
        <dbReference type="EMBL" id="CAG7834519.1"/>
    </source>
</evidence>
<evidence type="ECO:0000259" key="17">
    <source>
        <dbReference type="Pfam" id="PF17900"/>
    </source>
</evidence>
<evidence type="ECO:0000256" key="2">
    <source>
        <dbReference type="ARBA" id="ARBA00010136"/>
    </source>
</evidence>